<feature type="region of interest" description="Disordered" evidence="1">
    <location>
        <begin position="336"/>
        <end position="471"/>
    </location>
</feature>
<organism evidence="2 3">
    <name type="scientific">Botryobasidium botryosum (strain FD-172 SS1)</name>
    <dbReference type="NCBI Taxonomy" id="930990"/>
    <lineage>
        <taxon>Eukaryota</taxon>
        <taxon>Fungi</taxon>
        <taxon>Dikarya</taxon>
        <taxon>Basidiomycota</taxon>
        <taxon>Agaricomycotina</taxon>
        <taxon>Agaricomycetes</taxon>
        <taxon>Cantharellales</taxon>
        <taxon>Botryobasidiaceae</taxon>
        <taxon>Botryobasidium</taxon>
    </lineage>
</organism>
<evidence type="ECO:0000313" key="2">
    <source>
        <dbReference type="EMBL" id="KDQ05631.1"/>
    </source>
</evidence>
<sequence>MAPHLRMRTRLILDDDDEYDGDTNNGEANGEANGETNGEANDNANDDFTEEALEAALHARQASEREPSPPYFPHIPPEFIDIDDEAHYPTRRPETCGIAWEKGEQHYGSHLVNFPHWRILLGWVLAVILTKETYGGICYDGESEANGHPDVYPRTWNSESHGWNRYDESYVSVFVAQRRQEWQAEYSPLALLSGPRGTAFQAGWVGSIMRSYLDDHPAEPSVLEASPILQTLADWAAVLCVTALARRGAWEYPLAKELQQFAAFGIDKYVDIPNPFDPLSTDFQSLSMHPTDMDPRSFRHLNFASFQVFAHKLAKALPHLAIGACNVPEPSHAALLATPPSVSTPDISSPCTPAPSDDDSAEDNENDSDGIIQPVKSRQSKVKSHLHRTTSVGTHAQKPRRRNEPSVSTRIGAGSRRHVTLSRMARDTQEWADRNAKAKQVNLEKREQADARREKRNTKVTLSRADLFEDA</sequence>
<dbReference type="AlphaFoldDB" id="A0A067M210"/>
<feature type="compositionally biased region" description="Low complexity" evidence="1">
    <location>
        <begin position="22"/>
        <end position="43"/>
    </location>
</feature>
<reference evidence="3" key="1">
    <citation type="journal article" date="2014" name="Proc. Natl. Acad. Sci. U.S.A.">
        <title>Extensive sampling of basidiomycete genomes demonstrates inadequacy of the white-rot/brown-rot paradigm for wood decay fungi.</title>
        <authorList>
            <person name="Riley R."/>
            <person name="Salamov A.A."/>
            <person name="Brown D.W."/>
            <person name="Nagy L.G."/>
            <person name="Floudas D."/>
            <person name="Held B.W."/>
            <person name="Levasseur A."/>
            <person name="Lombard V."/>
            <person name="Morin E."/>
            <person name="Otillar R."/>
            <person name="Lindquist E.A."/>
            <person name="Sun H."/>
            <person name="LaButti K.M."/>
            <person name="Schmutz J."/>
            <person name="Jabbour D."/>
            <person name="Luo H."/>
            <person name="Baker S.E."/>
            <person name="Pisabarro A.G."/>
            <person name="Walton J.D."/>
            <person name="Blanchette R.A."/>
            <person name="Henrissat B."/>
            <person name="Martin F."/>
            <person name="Cullen D."/>
            <person name="Hibbett D.S."/>
            <person name="Grigoriev I.V."/>
        </authorList>
    </citation>
    <scope>NUCLEOTIDE SEQUENCE [LARGE SCALE GENOMIC DNA]</scope>
    <source>
        <strain evidence="3">FD-172 SS1</strain>
    </source>
</reference>
<feature type="compositionally biased region" description="Basic residues" evidence="1">
    <location>
        <begin position="378"/>
        <end position="388"/>
    </location>
</feature>
<accession>A0A067M210</accession>
<feature type="region of interest" description="Disordered" evidence="1">
    <location>
        <begin position="1"/>
        <end position="48"/>
    </location>
</feature>
<dbReference type="Proteomes" id="UP000027195">
    <property type="component" value="Unassembled WGS sequence"/>
</dbReference>
<feature type="compositionally biased region" description="Acidic residues" evidence="1">
    <location>
        <begin position="356"/>
        <end position="368"/>
    </location>
</feature>
<evidence type="ECO:0000256" key="1">
    <source>
        <dbReference type="SAM" id="MobiDB-lite"/>
    </source>
</evidence>
<keyword evidence="3" id="KW-1185">Reference proteome</keyword>
<protein>
    <submittedName>
        <fullName evidence="2">Uncharacterized protein</fullName>
    </submittedName>
</protein>
<dbReference type="HOGENOM" id="CLU_579984_0_0_1"/>
<proteinExistence type="predicted"/>
<feature type="compositionally biased region" description="Basic and acidic residues" evidence="1">
    <location>
        <begin position="424"/>
        <end position="453"/>
    </location>
</feature>
<evidence type="ECO:0000313" key="3">
    <source>
        <dbReference type="Proteomes" id="UP000027195"/>
    </source>
</evidence>
<name>A0A067M210_BOTB1</name>
<dbReference type="EMBL" id="KL198221">
    <property type="protein sequence ID" value="KDQ05631.1"/>
    <property type="molecule type" value="Genomic_DNA"/>
</dbReference>
<feature type="compositionally biased region" description="Polar residues" evidence="1">
    <location>
        <begin position="340"/>
        <end position="351"/>
    </location>
</feature>
<dbReference type="InParanoid" id="A0A067M210"/>
<gene>
    <name evidence="2" type="ORF">BOTBODRAFT_193310</name>
</gene>